<evidence type="ECO:0000256" key="1">
    <source>
        <dbReference type="SAM" id="MobiDB-lite"/>
    </source>
</evidence>
<gene>
    <name evidence="2" type="ORF">SKAU_G00082990</name>
</gene>
<dbReference type="EMBL" id="JAINUF010000003">
    <property type="protein sequence ID" value="KAJ8368271.1"/>
    <property type="molecule type" value="Genomic_DNA"/>
</dbReference>
<comment type="caution">
    <text evidence="2">The sequence shown here is derived from an EMBL/GenBank/DDBJ whole genome shotgun (WGS) entry which is preliminary data.</text>
</comment>
<accession>A0A9Q1FW31</accession>
<keyword evidence="3" id="KW-1185">Reference proteome</keyword>
<evidence type="ECO:0000313" key="3">
    <source>
        <dbReference type="Proteomes" id="UP001152622"/>
    </source>
</evidence>
<dbReference type="Proteomes" id="UP001152622">
    <property type="component" value="Chromosome 3"/>
</dbReference>
<proteinExistence type="predicted"/>
<sequence length="76" mass="8716">MTGRTRRWGDTPSSRKPPTNDTSVSSFESGSRVRRSLSLWWKHFIVGPTWATAYRVRGLPDILLFGFLDCPCSRTR</sequence>
<name>A0A9Q1FW31_SYNKA</name>
<organism evidence="2 3">
    <name type="scientific">Synaphobranchus kaupii</name>
    <name type="common">Kaup's arrowtooth eel</name>
    <dbReference type="NCBI Taxonomy" id="118154"/>
    <lineage>
        <taxon>Eukaryota</taxon>
        <taxon>Metazoa</taxon>
        <taxon>Chordata</taxon>
        <taxon>Craniata</taxon>
        <taxon>Vertebrata</taxon>
        <taxon>Euteleostomi</taxon>
        <taxon>Actinopterygii</taxon>
        <taxon>Neopterygii</taxon>
        <taxon>Teleostei</taxon>
        <taxon>Anguilliformes</taxon>
        <taxon>Synaphobranchidae</taxon>
        <taxon>Synaphobranchus</taxon>
    </lineage>
</organism>
<protein>
    <submittedName>
        <fullName evidence="2">Uncharacterized protein</fullName>
    </submittedName>
</protein>
<dbReference type="AlphaFoldDB" id="A0A9Q1FW31"/>
<feature type="compositionally biased region" description="Polar residues" evidence="1">
    <location>
        <begin position="11"/>
        <end position="29"/>
    </location>
</feature>
<evidence type="ECO:0000313" key="2">
    <source>
        <dbReference type="EMBL" id="KAJ8368271.1"/>
    </source>
</evidence>
<feature type="region of interest" description="Disordered" evidence="1">
    <location>
        <begin position="1"/>
        <end position="31"/>
    </location>
</feature>
<reference evidence="2" key="1">
    <citation type="journal article" date="2023" name="Science">
        <title>Genome structures resolve the early diversification of teleost fishes.</title>
        <authorList>
            <person name="Parey E."/>
            <person name="Louis A."/>
            <person name="Montfort J."/>
            <person name="Bouchez O."/>
            <person name="Roques C."/>
            <person name="Iampietro C."/>
            <person name="Lluch J."/>
            <person name="Castinel A."/>
            <person name="Donnadieu C."/>
            <person name="Desvignes T."/>
            <person name="Floi Bucao C."/>
            <person name="Jouanno E."/>
            <person name="Wen M."/>
            <person name="Mejri S."/>
            <person name="Dirks R."/>
            <person name="Jansen H."/>
            <person name="Henkel C."/>
            <person name="Chen W.J."/>
            <person name="Zahm M."/>
            <person name="Cabau C."/>
            <person name="Klopp C."/>
            <person name="Thompson A.W."/>
            <person name="Robinson-Rechavi M."/>
            <person name="Braasch I."/>
            <person name="Lecointre G."/>
            <person name="Bobe J."/>
            <person name="Postlethwait J.H."/>
            <person name="Berthelot C."/>
            <person name="Roest Crollius H."/>
            <person name="Guiguen Y."/>
        </authorList>
    </citation>
    <scope>NUCLEOTIDE SEQUENCE</scope>
    <source>
        <strain evidence="2">WJC10195</strain>
    </source>
</reference>